<feature type="compositionally biased region" description="Polar residues" evidence="1">
    <location>
        <begin position="2210"/>
        <end position="2219"/>
    </location>
</feature>
<dbReference type="InterPro" id="IPR050865">
    <property type="entry name" value="BEACH_Domain"/>
</dbReference>
<name>A0ABR2KWU6_9EUKA</name>
<feature type="compositionally biased region" description="Basic and acidic residues" evidence="1">
    <location>
        <begin position="1870"/>
        <end position="2137"/>
    </location>
</feature>
<dbReference type="PROSITE" id="PS50197">
    <property type="entry name" value="BEACH"/>
    <property type="match status" value="1"/>
</dbReference>
<dbReference type="SUPFAM" id="SSF50978">
    <property type="entry name" value="WD40 repeat-like"/>
    <property type="match status" value="1"/>
</dbReference>
<dbReference type="InterPro" id="IPR036322">
    <property type="entry name" value="WD40_repeat_dom_sf"/>
</dbReference>
<dbReference type="Pfam" id="PF02138">
    <property type="entry name" value="Beach"/>
    <property type="match status" value="1"/>
</dbReference>
<feature type="domain" description="BEACH" evidence="2">
    <location>
        <begin position="2463"/>
        <end position="2763"/>
    </location>
</feature>
<feature type="compositionally biased region" description="Basic and acidic residues" evidence="1">
    <location>
        <begin position="2225"/>
        <end position="2253"/>
    </location>
</feature>
<feature type="compositionally biased region" description="Basic and acidic residues" evidence="1">
    <location>
        <begin position="2190"/>
        <end position="2209"/>
    </location>
</feature>
<feature type="compositionally biased region" description="Low complexity" evidence="1">
    <location>
        <begin position="2263"/>
        <end position="2274"/>
    </location>
</feature>
<gene>
    <name evidence="3" type="ORF">M9Y10_024040</name>
</gene>
<feature type="region of interest" description="Disordered" evidence="1">
    <location>
        <begin position="1265"/>
        <end position="1284"/>
    </location>
</feature>
<sequence>MKKKETRYNEFPINFDEEVYQTKLSAKDKSDYIFSLLTSFFSRNFDQFPISLANQAIPTFQKFFDILPTSFEMQNSPSFFSLIPQFLVCFQPYYDEIPHAELYMNAYDYIVGEYIKLPAPITIESLKILFQSRKFCETFLETSRINQLLQNNMPENENFDKLLNIINTQALFDEIKARNDYKQLIVDLYNFVSESEITYSDHYFVSFLHFILGIVIKLFKYGQFDGESNINSEKVFDDILFSTGIFEKINKFLVYLDDGEVTWSTFHPLMTCSADPNEIPYDLKIFLQLNKIFINDGFSLKSKKTVLLELLHDNIIFESPFCINQTQFPIHLWIIKELVCDEEFFSIYIKIIEKCISIDQSSALYSIHEFIELLSPPIQKKEIFYNKIFEWMSKIVNPVNFPNSHPIDSSIFNDDFFYDSLLINPSLKVVDEYFNFPHFHELFSLLFDFRRTRYHRKDLISRVFDLIGLNHSKYVKHYKMDQLILSNFEVNILNYYIDNITDSRVVSLFSIMNSEIFIRMPQLFRAGNTFSIVERHMKEDDPTNCENYLRELLMLIHSIANYSKDMFFDDWVLTLPKESPIFKMPNEIISSFVFSESVIFLPSLVPILQNADFSSYSPYNHYLLGRYSVPVALKLGIQLPNLPSICQHYISFDTYNHLMKTGQIVNLVRRSKKNEEVQCYEFFVGALPGSITLPSPEAIVNETQYFFNYPDSQNLGGPSNYIFVMFYVKFNEVPTNLFPFLHVSKTTFYINEDYIAYGENGKKKIRQIHSNVWYLIRVQKTKIMNWTEFYIDNKKELTLREAFNFEMIGDSKSQVSTSFFIAQNIFATTFLPENSVINRFNLNYQRSINPILHGGVVSAPIFSISNLLRENYTYLHNFDNFDEILHNSKLKKLNGEIELIKDFFVFLIQTADYLADNQCYFFYNRFLCSMMMNPEFFTQFHIVGLIQSILMLKNPQIRTSIFISTLFNLELWHQLDVQLLIDYVQYINNNDAVDLDWKMILTKQNFLFSINLIHYANSKYDPQQLDKSYSSSSNPKLYMKGERSSSFDFERNCSYTPLFKEFFIFWENITRILKPENLIPVLKELSELCCIPEMSNLNANVNISQYDVKEVLENKLKANYESENDIYDISIAIRVKTVLFIQKLERSAKQPATFSNGMLLYFSLFMPVPIAQALFLSFMQIRCEENNSYLVETLPIISKIAQRFCDSSLIWSLFVRQLTGDKSFQIDLDSPTKKIEVPKKIECPQIFSILIEMFIALSVKYNSSLSDSGDIEKSDKLSSSNEKTPNKIKKENALKLMSELFKFNEHVYWLEEANLPSLIHLISGGKFKDDKRNNNVLKFQNYSINIESMDLPNKLSAIELKTLESKIIENKDLFIELIERYSFQPVSNVSEVKVFAASILIKIFLYLTDKKLNNRLVIFFSLLSDIADDYVLMHTLQSIFSFMSGRPKSPSIVNLLINVVSNLLIKRKNIFKVRLFSSIIDFSTSLLTPHESADNENENENNENENGSRKDSFNNDANNNDCFKMMVPFLTVALYEMGKIDKKRVDFNKLVKKFMEHSQLLIDEFQPISIILIYILIYYKVEDFENGEIKAFYKQLKENYVINTNTPLFWNVIDLTPDYSSLLITVYFKVASPLATPVSSTNALTPQSSTEVNSLSKASFHSSLNIALSAIGSSSSSVDFTSANNFSEMVSKSDSTSNFIVLVRESLEQFKVFFNDWVSNYLHSVHMDLSYRDLPISQAQTLTKNIGYYITREILMYFVENRFYFLNLNTRMRYREKLFSFFIAKSFTNKSQIGKLQCRSFRASPFSAPTACPVVCMPSTFAIKTPDSNQNSAELMKSKSLPLQQTDAINQNNSDMEQSPLIRDQSQESQETKQEQENQEQQETKQEQENQEQQETKQEQEQQETKQEQEQQETKQEQEQQETKQEQEQQETKQEQEQQETKQEQENQEQQETKQEQEQQETKQEQEQQETKQEQENQEQQETKQEQENQEQQETKQEQEQQETKQEQENQEQQETKQEQENQEQQETKQEQEQQETKQEQEQQETKQEQENQEQQETKQEQEQQETKQEQEQQETKQEQEQQETKQEQEQQETKQEQEQQETKQEQEQQETKQEQENQEQQETKHEQESTQEKDQQENENQDENEKKEEGSNAGVQEPEKSQEPEDQANESRQKESEQQTQENQVNDSQKQELEQAQESKDGEPEHETQQAQENQAGGSQQQELKQEQESKDGESQKAQEEQKQPELAKEESSQQDSILTLESEASNASSKASVTSQQPQESQYLSSLDLLTNKSAEFDLHQHRHQADFECDTQLHNYYDIVMLHSPLLNVGSQHLYDMFKDIYGEIAQYHQCTLIRQFFRIPCICFNMPLQGRILILTDATTSEECKIKLLEPTSHLSESFLMNEFGPYSIFCGHFVINVDVDGIIMSSKFISRGKESSLLFFSVSNGSFILEFLFFSIINPSDLKLSIKISQQLWLNKFISNKFYLEILNFFGMRSFEDFSAYPIFPRVIQDVSKLIFQTKDDQIDSNLRDLSKPIQVIGYDDSQFFVKRFQMYHFHYFENLSNSITVSALNLRLAPFCFQQWYLNDGWDKGERNFLSASPRLSATKKTIDELPPEMFCYPEVLMNKNQFRLPNGKLFNLQFPEWCNCGHCNLCKKCGKNNGFSGCKKAPFFFVEYMRYALEHDDVRKNLNKWIDLNFGDKLMSEEELNVYHPLSFVAPPTNDGSADVATAAKKLEEQRAWMLQCGQVPKKIFDQPHPQYDSSKQLYSADFNPLNFVFSPKEFTFMANLNRFPMNRPNTSSNGFAFYPPYVFTANISKDTVVNVRNNIEFVENMKTQILRSVIDISPSLFFKKHVEILTDFIVITYAMSLVTVYKIIKTEKGFNVILTGTLCCSSFKKKKKVTKIEGTENNNESDLSVGLNSSNDFLHYSHSFNGEGDIIDDNGVVDYNDIGDVDDSYIEEKPLFSTLHVKQFLCATVCSTEVIIWCFSTSMVVARIDLNANIEKVENDGQKIGIITAKFDEEINVLYLTTSNGELHQYSLNGQLIRKIDLKTAVTAIEIIPSGFSVFTRYIVTGHMDGSVRILKVDLETREFVVVKEKNLFQLRVARIIPHRDSYVIDVYVIPSRLI</sequence>
<keyword evidence="4" id="KW-1185">Reference proteome</keyword>
<organism evidence="3 4">
    <name type="scientific">Tritrichomonas musculus</name>
    <dbReference type="NCBI Taxonomy" id="1915356"/>
    <lineage>
        <taxon>Eukaryota</taxon>
        <taxon>Metamonada</taxon>
        <taxon>Parabasalia</taxon>
        <taxon>Tritrichomonadida</taxon>
        <taxon>Tritrichomonadidae</taxon>
        <taxon>Tritrichomonas</taxon>
    </lineage>
</organism>
<evidence type="ECO:0000313" key="4">
    <source>
        <dbReference type="Proteomes" id="UP001470230"/>
    </source>
</evidence>
<feature type="region of interest" description="Disordered" evidence="1">
    <location>
        <begin position="1855"/>
        <end position="2281"/>
    </location>
</feature>
<comment type="caution">
    <text evidence="3">The sequence shown here is derived from an EMBL/GenBank/DDBJ whole genome shotgun (WGS) entry which is preliminary data.</text>
</comment>
<reference evidence="3 4" key="1">
    <citation type="submission" date="2024-04" db="EMBL/GenBank/DDBJ databases">
        <title>Tritrichomonas musculus Genome.</title>
        <authorList>
            <person name="Alves-Ferreira E."/>
            <person name="Grigg M."/>
            <person name="Lorenzi H."/>
            <person name="Galac M."/>
        </authorList>
    </citation>
    <scope>NUCLEOTIDE SEQUENCE [LARGE SCALE GENOMIC DNA]</scope>
    <source>
        <strain evidence="3 4">EAF2021</strain>
    </source>
</reference>
<accession>A0ABR2KWU6</accession>
<dbReference type="SUPFAM" id="SSF81837">
    <property type="entry name" value="BEACH domain"/>
    <property type="match status" value="1"/>
</dbReference>
<dbReference type="PANTHER" id="PTHR13743">
    <property type="entry name" value="BEIGE/BEACH-RELATED"/>
    <property type="match status" value="1"/>
</dbReference>
<evidence type="ECO:0000313" key="3">
    <source>
        <dbReference type="EMBL" id="KAK8895570.1"/>
    </source>
</evidence>
<dbReference type="InterPro" id="IPR000409">
    <property type="entry name" value="BEACH_dom"/>
</dbReference>
<dbReference type="InterPro" id="IPR036372">
    <property type="entry name" value="BEACH_dom_sf"/>
</dbReference>
<proteinExistence type="predicted"/>
<dbReference type="EMBL" id="JAPFFF010000003">
    <property type="protein sequence ID" value="KAK8895570.1"/>
    <property type="molecule type" value="Genomic_DNA"/>
</dbReference>
<dbReference type="Proteomes" id="UP001470230">
    <property type="component" value="Unassembled WGS sequence"/>
</dbReference>
<evidence type="ECO:0000256" key="1">
    <source>
        <dbReference type="SAM" id="MobiDB-lite"/>
    </source>
</evidence>
<evidence type="ECO:0000259" key="2">
    <source>
        <dbReference type="PROSITE" id="PS50197"/>
    </source>
</evidence>
<dbReference type="Gene3D" id="1.10.1540.10">
    <property type="entry name" value="BEACH domain"/>
    <property type="match status" value="1"/>
</dbReference>
<feature type="compositionally biased region" description="Polar residues" evidence="1">
    <location>
        <begin position="2179"/>
        <end position="2189"/>
    </location>
</feature>
<dbReference type="PANTHER" id="PTHR13743:SF112">
    <property type="entry name" value="BEACH DOMAIN-CONTAINING PROTEIN"/>
    <property type="match status" value="1"/>
</dbReference>
<feature type="compositionally biased region" description="Basic and acidic residues" evidence="1">
    <location>
        <begin position="2158"/>
        <end position="2178"/>
    </location>
</feature>
<protein>
    <recommendedName>
        <fullName evidence="2">BEACH domain-containing protein</fullName>
    </recommendedName>
</protein>
<feature type="region of interest" description="Disordered" evidence="1">
    <location>
        <begin position="1490"/>
        <end position="1513"/>
    </location>
</feature>
<feature type="compositionally biased region" description="Acidic residues" evidence="1">
    <location>
        <begin position="1494"/>
        <end position="1503"/>
    </location>
</feature>
<dbReference type="SMART" id="SM01026">
    <property type="entry name" value="Beach"/>
    <property type="match status" value="1"/>
</dbReference>